<dbReference type="GO" id="GO:0043093">
    <property type="term" value="P:FtsZ-dependent cytokinesis"/>
    <property type="evidence" value="ECO:0007669"/>
    <property type="project" value="UniProtKB-UniRule"/>
</dbReference>
<dbReference type="InterPro" id="IPR026579">
    <property type="entry name" value="FtsQ"/>
</dbReference>
<dbReference type="Pfam" id="PF08478">
    <property type="entry name" value="POTRA_1"/>
    <property type="match status" value="1"/>
</dbReference>
<dbReference type="GO" id="GO:0005886">
    <property type="term" value="C:plasma membrane"/>
    <property type="evidence" value="ECO:0007669"/>
    <property type="project" value="UniProtKB-SubCell"/>
</dbReference>
<comment type="subunit">
    <text evidence="9">Part of a complex composed of FtsB, FtsL and FtsQ.</text>
</comment>
<evidence type="ECO:0000256" key="1">
    <source>
        <dbReference type="ARBA" id="ARBA00004370"/>
    </source>
</evidence>
<dbReference type="Gene3D" id="3.40.50.11690">
    <property type="entry name" value="Cell division protein FtsQ/DivIB"/>
    <property type="match status" value="1"/>
</dbReference>
<dbReference type="PROSITE" id="PS51779">
    <property type="entry name" value="POTRA"/>
    <property type="match status" value="1"/>
</dbReference>
<feature type="region of interest" description="Disordered" evidence="10">
    <location>
        <begin position="250"/>
        <end position="281"/>
    </location>
</feature>
<dbReference type="GO" id="GO:0032153">
    <property type="term" value="C:cell division site"/>
    <property type="evidence" value="ECO:0007669"/>
    <property type="project" value="UniProtKB-UniRule"/>
</dbReference>
<comment type="subcellular location">
    <subcellularLocation>
        <location evidence="9">Cell inner membrane</location>
        <topology evidence="9">Single-pass type II membrane protein</topology>
    </subcellularLocation>
    <subcellularLocation>
        <location evidence="1">Membrane</location>
    </subcellularLocation>
    <text evidence="9">Localizes to the division septum.</text>
</comment>
<comment type="function">
    <text evidence="9">Essential cell division protein. May link together the upstream cell division proteins, which are predominantly cytoplasmic, with the downstream cell division proteins, which are predominantly periplasmic. May control correct divisome assembly.</text>
</comment>
<dbReference type="Gene3D" id="3.10.20.310">
    <property type="entry name" value="membrane protein fhac"/>
    <property type="match status" value="1"/>
</dbReference>
<evidence type="ECO:0000259" key="11">
    <source>
        <dbReference type="PROSITE" id="PS51779"/>
    </source>
</evidence>
<dbReference type="GO" id="GO:0090529">
    <property type="term" value="P:cell septum assembly"/>
    <property type="evidence" value="ECO:0007669"/>
    <property type="project" value="InterPro"/>
</dbReference>
<evidence type="ECO:0000313" key="13">
    <source>
        <dbReference type="Proteomes" id="UP000414233"/>
    </source>
</evidence>
<dbReference type="HAMAP" id="MF_00911">
    <property type="entry name" value="FtsQ_subfam"/>
    <property type="match status" value="1"/>
</dbReference>
<feature type="domain" description="POTRA" evidence="11">
    <location>
        <begin position="37"/>
        <end position="106"/>
    </location>
</feature>
<evidence type="ECO:0000256" key="10">
    <source>
        <dbReference type="SAM" id="MobiDB-lite"/>
    </source>
</evidence>
<keyword evidence="2 9" id="KW-1003">Cell membrane</keyword>
<dbReference type="AlphaFoldDB" id="A0A5E4YPS9"/>
<feature type="compositionally biased region" description="Low complexity" evidence="10">
    <location>
        <begin position="255"/>
        <end position="265"/>
    </location>
</feature>
<dbReference type="RefSeq" id="WP_150699350.1">
    <property type="nucleotide sequence ID" value="NZ_CABPRZ010000026.1"/>
</dbReference>
<organism evidence="12 13">
    <name type="scientific">Pandoraea terrae</name>
    <dbReference type="NCBI Taxonomy" id="1537710"/>
    <lineage>
        <taxon>Bacteria</taxon>
        <taxon>Pseudomonadati</taxon>
        <taxon>Pseudomonadota</taxon>
        <taxon>Betaproteobacteria</taxon>
        <taxon>Burkholderiales</taxon>
        <taxon>Burkholderiaceae</taxon>
        <taxon>Pandoraea</taxon>
    </lineage>
</organism>
<sequence length="281" mass="31301">MWHNVRLLNAVASVLVALCVLAALAAGARWLIQRPLFTLKAVQIDGDVEHINGPTLRANAVSRLRGNFFTIDLDATRAAFEAVPWVRHASVRRVWPNRLAITIEEFKPLATWADGRLVSVDGELFAANLAEAEEHGKLPEFAGPAGSERDVTARYYDFVKWFSPLGMKPEAVSLSARYAWGVRLSGGVQLALGRERNAETLVSRSRRFVQAYPQVAARWGSQIEYADLRYPNGFAVRAAGMRFLSEAESKKLETRVQQPQPQRPQAAKRDAQKPGLQKRSQ</sequence>
<proteinExistence type="inferred from homology"/>
<dbReference type="OrthoDB" id="9790370at2"/>
<accession>A0A5E4YPS9</accession>
<evidence type="ECO:0000313" key="12">
    <source>
        <dbReference type="EMBL" id="VVE50829.1"/>
    </source>
</evidence>
<keyword evidence="13" id="KW-1185">Reference proteome</keyword>
<dbReference type="PANTHER" id="PTHR35851">
    <property type="entry name" value="CELL DIVISION PROTEIN FTSQ"/>
    <property type="match status" value="1"/>
</dbReference>
<dbReference type="InterPro" id="IPR045335">
    <property type="entry name" value="FtsQ_C_sf"/>
</dbReference>
<dbReference type="InterPro" id="IPR034746">
    <property type="entry name" value="POTRA"/>
</dbReference>
<evidence type="ECO:0000256" key="2">
    <source>
        <dbReference type="ARBA" id="ARBA00022475"/>
    </source>
</evidence>
<keyword evidence="7 9" id="KW-0472">Membrane</keyword>
<keyword evidence="4 9" id="KW-0132">Cell division</keyword>
<dbReference type="InterPro" id="IPR013685">
    <property type="entry name" value="POTRA_FtsQ_type"/>
</dbReference>
<evidence type="ECO:0000256" key="4">
    <source>
        <dbReference type="ARBA" id="ARBA00022618"/>
    </source>
</evidence>
<evidence type="ECO:0000256" key="3">
    <source>
        <dbReference type="ARBA" id="ARBA00022519"/>
    </source>
</evidence>
<keyword evidence="8 9" id="KW-0131">Cell cycle</keyword>
<keyword evidence="6 9" id="KW-1133">Transmembrane helix</keyword>
<dbReference type="EMBL" id="CABPRZ010000026">
    <property type="protein sequence ID" value="VVE50829.1"/>
    <property type="molecule type" value="Genomic_DNA"/>
</dbReference>
<evidence type="ECO:0000256" key="7">
    <source>
        <dbReference type="ARBA" id="ARBA00023136"/>
    </source>
</evidence>
<keyword evidence="3 9" id="KW-0997">Cell inner membrane</keyword>
<evidence type="ECO:0000256" key="9">
    <source>
        <dbReference type="HAMAP-Rule" id="MF_00911"/>
    </source>
</evidence>
<keyword evidence="5 9" id="KW-0812">Transmembrane</keyword>
<reference evidence="12 13" key="1">
    <citation type="submission" date="2019-08" db="EMBL/GenBank/DDBJ databases">
        <authorList>
            <person name="Peeters C."/>
        </authorList>
    </citation>
    <scope>NUCLEOTIDE SEQUENCE [LARGE SCALE GENOMIC DNA]</scope>
    <source>
        <strain evidence="12 13">LMG 30175</strain>
    </source>
</reference>
<comment type="similarity">
    <text evidence="9">Belongs to the FtsQ/DivIB family. FtsQ subfamily.</text>
</comment>
<dbReference type="Proteomes" id="UP000414233">
    <property type="component" value="Unassembled WGS sequence"/>
</dbReference>
<dbReference type="Pfam" id="PF03799">
    <property type="entry name" value="FtsQ_DivIB_C"/>
    <property type="match status" value="1"/>
</dbReference>
<protein>
    <recommendedName>
        <fullName evidence="9">Cell division protein FtsQ</fullName>
    </recommendedName>
</protein>
<evidence type="ECO:0000256" key="6">
    <source>
        <dbReference type="ARBA" id="ARBA00022989"/>
    </source>
</evidence>
<gene>
    <name evidence="9" type="primary">ftsQ</name>
    <name evidence="12" type="ORF">PTE30175_04576</name>
</gene>
<name>A0A5E4YPS9_9BURK</name>
<evidence type="ECO:0000256" key="8">
    <source>
        <dbReference type="ARBA" id="ARBA00023306"/>
    </source>
</evidence>
<dbReference type="PANTHER" id="PTHR35851:SF1">
    <property type="entry name" value="CELL DIVISION PROTEIN FTSQ"/>
    <property type="match status" value="1"/>
</dbReference>
<evidence type="ECO:0000256" key="5">
    <source>
        <dbReference type="ARBA" id="ARBA00022692"/>
    </source>
</evidence>
<dbReference type="InterPro" id="IPR005548">
    <property type="entry name" value="Cell_div_FtsQ/DivIB_C"/>
</dbReference>